<dbReference type="AlphaFoldDB" id="A0A183VAZ2"/>
<sequence length="109" mass="12720">MQGMRYFVDDKICPLFKYYTVQMLCWGLRDVPPTSLDADGWRKFNEVLEYEEAVEAKMKDEFEAVLEERQRNKTKTQNIDLSKHLNPSNDEAKDGVARADEIENIGDID</sequence>
<keyword evidence="3" id="KW-1185">Reference proteome</keyword>
<evidence type="ECO:0000313" key="3">
    <source>
        <dbReference type="Proteomes" id="UP000050794"/>
    </source>
</evidence>
<reference evidence="4" key="1">
    <citation type="submission" date="2016-06" db="UniProtKB">
        <authorList>
            <consortium name="WormBaseParasite"/>
        </authorList>
    </citation>
    <scope>IDENTIFICATION</scope>
</reference>
<dbReference type="WBParaSite" id="TCNE_0001791301-mRNA-1">
    <property type="protein sequence ID" value="TCNE_0001791301-mRNA-1"/>
    <property type="gene ID" value="TCNE_0001791301"/>
</dbReference>
<feature type="compositionally biased region" description="Polar residues" evidence="1">
    <location>
        <begin position="75"/>
        <end position="89"/>
    </location>
</feature>
<protein>
    <submittedName>
        <fullName evidence="4">PK_Tyr_Ser-Thr domain-containing protein</fullName>
    </submittedName>
</protein>
<proteinExistence type="predicted"/>
<organism evidence="3 4">
    <name type="scientific">Toxocara canis</name>
    <name type="common">Canine roundworm</name>
    <dbReference type="NCBI Taxonomy" id="6265"/>
    <lineage>
        <taxon>Eukaryota</taxon>
        <taxon>Metazoa</taxon>
        <taxon>Ecdysozoa</taxon>
        <taxon>Nematoda</taxon>
        <taxon>Chromadorea</taxon>
        <taxon>Rhabditida</taxon>
        <taxon>Spirurina</taxon>
        <taxon>Ascaridomorpha</taxon>
        <taxon>Ascaridoidea</taxon>
        <taxon>Toxocaridae</taxon>
        <taxon>Toxocara</taxon>
    </lineage>
</organism>
<evidence type="ECO:0000256" key="1">
    <source>
        <dbReference type="SAM" id="MobiDB-lite"/>
    </source>
</evidence>
<evidence type="ECO:0000313" key="4">
    <source>
        <dbReference type="WBParaSite" id="TCNE_0001791301-mRNA-1"/>
    </source>
</evidence>
<evidence type="ECO:0000313" key="2">
    <source>
        <dbReference type="EMBL" id="VDM49233.1"/>
    </source>
</evidence>
<dbReference type="Proteomes" id="UP000050794">
    <property type="component" value="Unassembled WGS sequence"/>
</dbReference>
<gene>
    <name evidence="2" type="ORF">TCNE_LOCUS17912</name>
</gene>
<accession>A0A183VAZ2</accession>
<feature type="region of interest" description="Disordered" evidence="1">
    <location>
        <begin position="73"/>
        <end position="109"/>
    </location>
</feature>
<name>A0A183VAZ2_TOXCA</name>
<dbReference type="EMBL" id="UYWY01024931">
    <property type="protein sequence ID" value="VDM49233.1"/>
    <property type="molecule type" value="Genomic_DNA"/>
</dbReference>
<reference evidence="2 3" key="2">
    <citation type="submission" date="2018-11" db="EMBL/GenBank/DDBJ databases">
        <authorList>
            <consortium name="Pathogen Informatics"/>
        </authorList>
    </citation>
    <scope>NUCLEOTIDE SEQUENCE [LARGE SCALE GENOMIC DNA]</scope>
</reference>
<feature type="compositionally biased region" description="Basic and acidic residues" evidence="1">
    <location>
        <begin position="90"/>
        <end position="101"/>
    </location>
</feature>